<proteinExistence type="predicted"/>
<reference evidence="1 2" key="1">
    <citation type="journal article" date="2016" name="Nat. Commun.">
        <title>Thousands of microbial genomes shed light on interconnected biogeochemical processes in an aquifer system.</title>
        <authorList>
            <person name="Anantharaman K."/>
            <person name="Brown C.T."/>
            <person name="Hug L.A."/>
            <person name="Sharon I."/>
            <person name="Castelle C.J."/>
            <person name="Probst A.J."/>
            <person name="Thomas B.C."/>
            <person name="Singh A."/>
            <person name="Wilkins M.J."/>
            <person name="Karaoz U."/>
            <person name="Brodie E.L."/>
            <person name="Williams K.H."/>
            <person name="Hubbard S.S."/>
            <person name="Banfield J.F."/>
        </authorList>
    </citation>
    <scope>NUCLEOTIDE SEQUENCE [LARGE SCALE GENOMIC DNA]</scope>
</reference>
<accession>A0A1F5DNS2</accession>
<evidence type="ECO:0000313" key="2">
    <source>
        <dbReference type="Proteomes" id="UP000178764"/>
    </source>
</evidence>
<gene>
    <name evidence="1" type="ORF">A2V71_01465</name>
</gene>
<dbReference type="EMBL" id="MEZT01000013">
    <property type="protein sequence ID" value="OGD56772.1"/>
    <property type="molecule type" value="Genomic_DNA"/>
</dbReference>
<protein>
    <recommendedName>
        <fullName evidence="3">Gingipain domain-containing protein</fullName>
    </recommendedName>
</protein>
<name>A0A1F5DNS2_9BACT</name>
<sequence length="215" mass="24437">MNNSFLITRSRHDEAMNYLFYWAGKVIEEAEKRNFNVIDLNGEKANVGDFTGRMKKIKPRLIFFNGHGDSGLVTGYDDKILVKVNQNEELLKNCIVYALSCRSAEKLGESCIKKGTTSYLGYNDDFILVFEKDKITRPLEDKTAGLFLDPSNLVVISILKGNTSGQSLKKSKEEFKRNVKKLLTSDSLQEDKSSIPWLIWDMNHQVCLGDQTARI</sequence>
<evidence type="ECO:0000313" key="1">
    <source>
        <dbReference type="EMBL" id="OGD56772.1"/>
    </source>
</evidence>
<dbReference type="AlphaFoldDB" id="A0A1F5DNS2"/>
<organism evidence="1 2">
    <name type="scientific">Candidatus Berkelbacteria bacterium RBG_13_40_8</name>
    <dbReference type="NCBI Taxonomy" id="1797467"/>
    <lineage>
        <taxon>Bacteria</taxon>
        <taxon>Candidatus Berkelbacteria</taxon>
    </lineage>
</organism>
<dbReference type="Proteomes" id="UP000178764">
    <property type="component" value="Unassembled WGS sequence"/>
</dbReference>
<evidence type="ECO:0008006" key="3">
    <source>
        <dbReference type="Google" id="ProtNLM"/>
    </source>
</evidence>
<comment type="caution">
    <text evidence="1">The sequence shown here is derived from an EMBL/GenBank/DDBJ whole genome shotgun (WGS) entry which is preliminary data.</text>
</comment>